<protein>
    <recommendedName>
        <fullName evidence="1">Aminoglycoside phosphotransferase domain-containing protein</fullName>
    </recommendedName>
</protein>
<evidence type="ECO:0000313" key="2">
    <source>
        <dbReference type="EMBL" id="KIM77987.1"/>
    </source>
</evidence>
<gene>
    <name evidence="2" type="ORF">PILCRDRAFT_11646</name>
</gene>
<dbReference type="HOGENOM" id="CLU_021768_3_2_1"/>
<evidence type="ECO:0000313" key="3">
    <source>
        <dbReference type="Proteomes" id="UP000054166"/>
    </source>
</evidence>
<dbReference type="InParanoid" id="A0A0C3BKX3"/>
<keyword evidence="3" id="KW-1185">Reference proteome</keyword>
<dbReference type="AlphaFoldDB" id="A0A0C3BKX3"/>
<dbReference type="Gene3D" id="3.90.1200.10">
    <property type="match status" value="1"/>
</dbReference>
<evidence type="ECO:0000259" key="1">
    <source>
        <dbReference type="Pfam" id="PF01636"/>
    </source>
</evidence>
<dbReference type="InterPro" id="IPR002575">
    <property type="entry name" value="Aminoglycoside_PTrfase"/>
</dbReference>
<sequence length="194" mass="22326">MSLRAGELRAMQLVQQYTSIPSPRAIDHITTQDESYLVMSAKPGVVLRDTFKTFTDEEHVVFTRELQGYVKQLRAIPNTTMSGFAICNAGGAACFDHRFDGVPAQQLRHQTGYRICFTHGDLALRNILVKDGKISGIVDWETAGWYPEWWEYTKCHFAIYGHKNWLEVVEKILPGYQNELEAERELWKFLNPWG</sequence>
<dbReference type="Pfam" id="PF01636">
    <property type="entry name" value="APH"/>
    <property type="match status" value="1"/>
</dbReference>
<dbReference type="OrthoDB" id="5404599at2759"/>
<reference evidence="2 3" key="1">
    <citation type="submission" date="2014-04" db="EMBL/GenBank/DDBJ databases">
        <authorList>
            <consortium name="DOE Joint Genome Institute"/>
            <person name="Kuo A."/>
            <person name="Tarkka M."/>
            <person name="Buscot F."/>
            <person name="Kohler A."/>
            <person name="Nagy L.G."/>
            <person name="Floudas D."/>
            <person name="Copeland A."/>
            <person name="Barry K.W."/>
            <person name="Cichocki N."/>
            <person name="Veneault-Fourrey C."/>
            <person name="LaButti K."/>
            <person name="Lindquist E.A."/>
            <person name="Lipzen A."/>
            <person name="Lundell T."/>
            <person name="Morin E."/>
            <person name="Murat C."/>
            <person name="Sun H."/>
            <person name="Tunlid A."/>
            <person name="Henrissat B."/>
            <person name="Grigoriev I.V."/>
            <person name="Hibbett D.S."/>
            <person name="Martin F."/>
            <person name="Nordberg H.P."/>
            <person name="Cantor M.N."/>
            <person name="Hua S.X."/>
        </authorList>
    </citation>
    <scope>NUCLEOTIDE SEQUENCE [LARGE SCALE GENOMIC DNA]</scope>
    <source>
        <strain evidence="2 3">F 1598</strain>
    </source>
</reference>
<dbReference type="PANTHER" id="PTHR21310">
    <property type="entry name" value="AMINOGLYCOSIDE PHOSPHOTRANSFERASE-RELATED-RELATED"/>
    <property type="match status" value="1"/>
</dbReference>
<dbReference type="EMBL" id="KN833020">
    <property type="protein sequence ID" value="KIM77987.1"/>
    <property type="molecule type" value="Genomic_DNA"/>
</dbReference>
<dbReference type="CDD" id="cd05120">
    <property type="entry name" value="APH_ChoK_like"/>
    <property type="match status" value="1"/>
</dbReference>
<reference evidence="3" key="2">
    <citation type="submission" date="2015-01" db="EMBL/GenBank/DDBJ databases">
        <title>Evolutionary Origins and Diversification of the Mycorrhizal Mutualists.</title>
        <authorList>
            <consortium name="DOE Joint Genome Institute"/>
            <consortium name="Mycorrhizal Genomics Consortium"/>
            <person name="Kohler A."/>
            <person name="Kuo A."/>
            <person name="Nagy L.G."/>
            <person name="Floudas D."/>
            <person name="Copeland A."/>
            <person name="Barry K.W."/>
            <person name="Cichocki N."/>
            <person name="Veneault-Fourrey C."/>
            <person name="LaButti K."/>
            <person name="Lindquist E.A."/>
            <person name="Lipzen A."/>
            <person name="Lundell T."/>
            <person name="Morin E."/>
            <person name="Murat C."/>
            <person name="Riley R."/>
            <person name="Ohm R."/>
            <person name="Sun H."/>
            <person name="Tunlid A."/>
            <person name="Henrissat B."/>
            <person name="Grigoriev I.V."/>
            <person name="Hibbett D.S."/>
            <person name="Martin F."/>
        </authorList>
    </citation>
    <scope>NUCLEOTIDE SEQUENCE [LARGE SCALE GENOMIC DNA]</scope>
    <source>
        <strain evidence="3">F 1598</strain>
    </source>
</reference>
<proteinExistence type="predicted"/>
<accession>A0A0C3BKX3</accession>
<dbReference type="Proteomes" id="UP000054166">
    <property type="component" value="Unassembled WGS sequence"/>
</dbReference>
<dbReference type="SUPFAM" id="SSF56112">
    <property type="entry name" value="Protein kinase-like (PK-like)"/>
    <property type="match status" value="1"/>
</dbReference>
<dbReference type="STRING" id="765440.A0A0C3BKX3"/>
<dbReference type="InterPro" id="IPR051678">
    <property type="entry name" value="AGP_Transferase"/>
</dbReference>
<name>A0A0C3BKX3_PILCF</name>
<organism evidence="2 3">
    <name type="scientific">Piloderma croceum (strain F 1598)</name>
    <dbReference type="NCBI Taxonomy" id="765440"/>
    <lineage>
        <taxon>Eukaryota</taxon>
        <taxon>Fungi</taxon>
        <taxon>Dikarya</taxon>
        <taxon>Basidiomycota</taxon>
        <taxon>Agaricomycotina</taxon>
        <taxon>Agaricomycetes</taxon>
        <taxon>Agaricomycetidae</taxon>
        <taxon>Atheliales</taxon>
        <taxon>Atheliaceae</taxon>
        <taxon>Piloderma</taxon>
    </lineage>
</organism>
<dbReference type="InterPro" id="IPR011009">
    <property type="entry name" value="Kinase-like_dom_sf"/>
</dbReference>
<dbReference type="PANTHER" id="PTHR21310:SF58">
    <property type="entry name" value="AMINOGLYCOSIDE PHOSPHOTRANSFERASE DOMAIN-CONTAINING PROTEIN"/>
    <property type="match status" value="1"/>
</dbReference>
<feature type="domain" description="Aminoglycoside phosphotransferase" evidence="1">
    <location>
        <begin position="108"/>
        <end position="185"/>
    </location>
</feature>